<feature type="transmembrane region" description="Helical" evidence="6">
    <location>
        <begin position="20"/>
        <end position="42"/>
    </location>
</feature>
<evidence type="ECO:0000256" key="2">
    <source>
        <dbReference type="ARBA" id="ARBA00022475"/>
    </source>
</evidence>
<dbReference type="PANTHER" id="PTHR30572:SF18">
    <property type="entry name" value="ABC-TYPE MACROLIDE FAMILY EXPORT SYSTEM PERMEASE COMPONENT 2"/>
    <property type="match status" value="1"/>
</dbReference>
<evidence type="ECO:0000256" key="3">
    <source>
        <dbReference type="ARBA" id="ARBA00022692"/>
    </source>
</evidence>
<dbReference type="InterPro" id="IPR025857">
    <property type="entry name" value="MacB_PCD"/>
</dbReference>
<proteinExistence type="predicted"/>
<dbReference type="RefSeq" id="WP_302038181.1">
    <property type="nucleotide sequence ID" value="NZ_JAUKPO010000007.1"/>
</dbReference>
<feature type="transmembrane region" description="Helical" evidence="6">
    <location>
        <begin position="411"/>
        <end position="435"/>
    </location>
</feature>
<feature type="transmembrane region" description="Helical" evidence="6">
    <location>
        <begin position="672"/>
        <end position="696"/>
    </location>
</feature>
<name>A0ABT8R5K0_9BACT</name>
<keyword evidence="2" id="KW-1003">Cell membrane</keyword>
<dbReference type="InterPro" id="IPR003838">
    <property type="entry name" value="ABC3_permease_C"/>
</dbReference>
<feature type="transmembrane region" description="Helical" evidence="6">
    <location>
        <begin position="756"/>
        <end position="776"/>
    </location>
</feature>
<keyword evidence="4 6" id="KW-1133">Transmembrane helix</keyword>
<feature type="domain" description="ABC3 transporter permease C-terminal" evidence="7">
    <location>
        <begin position="675"/>
        <end position="788"/>
    </location>
</feature>
<evidence type="ECO:0000256" key="5">
    <source>
        <dbReference type="ARBA" id="ARBA00023136"/>
    </source>
</evidence>
<evidence type="ECO:0000259" key="8">
    <source>
        <dbReference type="Pfam" id="PF12704"/>
    </source>
</evidence>
<evidence type="ECO:0000256" key="6">
    <source>
        <dbReference type="SAM" id="Phobius"/>
    </source>
</evidence>
<gene>
    <name evidence="9" type="ORF">Q0590_13995</name>
</gene>
<sequence>MLKNYLQIAWRNLRKQKFYAFLNITGLTLGLACCLLIGLYMLDATSYDAFHEKADRIMLFQQWEGQSGSGNGFAPRLKEQISQIEKTVRLAGNNALLATPTTAYYEPYFYFADSTVFDVFTFTFLQGNASTALQSPYGLVISRRMATKYFPNENPIGKTLKFGNKYPLTISGVIENLPSNSHMTVDFLCNYVHAKELAGFMRESYWEAPGATYLLLSEGSTKEDVLAQFPNFIKNTGDQNAGVWKLGVIPLRDIYLKATLDGQVKAQRAIEYVYIFGAVGLFILILACFNYINLTLARSSKRGKEVGVRKVAGATRSQLVYQFLTESAMFTGIAVVLALAIVYVFLPYFNTLAEKNLSTGILYTPFRIAVLALTVVLLSLLTGVYPALALSSFKPIRVLKSDVVKGVSNGLFRKVLVVTQFAVSVIMIVATVVVWNQLEYINNKSLGYAQEQVLTISFRDVPENSKETFKKEVESLAAVQSATICTGLPGTGEARGDKLVAAFVPSGAASGGIMHINTDPGFAATFDIQVKAGRNFDNTRPADKEAFLVNEAAMKYFGWETIEGKRVGYYTYQYTPEGGYKEVPVTGEVIGVLADYHHADLKSLIMPMIFSYNTAWANKMAIKVNTTASLSETVKAIEKKWNALFPEQPFEYQFLDDTFQKAYLAEMKTGQVFSLFALLAITISCLGLFGLAAYTAEQRTKEIGIRKVLGASVSNITSLLSKDFLLLVALSTGIAWPLAWYAMSKWLENFAYHIDLSPWIFIASGGIALVIALFTVSFQSIKAAIANPVKSLRSE</sequence>
<feature type="domain" description="MacB-like periplasmic core" evidence="8">
    <location>
        <begin position="21"/>
        <end position="229"/>
    </location>
</feature>
<evidence type="ECO:0000259" key="7">
    <source>
        <dbReference type="Pfam" id="PF02687"/>
    </source>
</evidence>
<dbReference type="EMBL" id="JAUKPO010000007">
    <property type="protein sequence ID" value="MDO1447376.1"/>
    <property type="molecule type" value="Genomic_DNA"/>
</dbReference>
<feature type="transmembrane region" description="Helical" evidence="6">
    <location>
        <begin position="724"/>
        <end position="744"/>
    </location>
</feature>
<evidence type="ECO:0000313" key="9">
    <source>
        <dbReference type="EMBL" id="MDO1447376.1"/>
    </source>
</evidence>
<dbReference type="Pfam" id="PF02687">
    <property type="entry name" value="FtsX"/>
    <property type="match status" value="2"/>
</dbReference>
<dbReference type="Pfam" id="PF12704">
    <property type="entry name" value="MacB_PCD"/>
    <property type="match status" value="2"/>
</dbReference>
<organism evidence="9 10">
    <name type="scientific">Rhodocytophaga aerolata</name>
    <dbReference type="NCBI Taxonomy" id="455078"/>
    <lineage>
        <taxon>Bacteria</taxon>
        <taxon>Pseudomonadati</taxon>
        <taxon>Bacteroidota</taxon>
        <taxon>Cytophagia</taxon>
        <taxon>Cytophagales</taxon>
        <taxon>Rhodocytophagaceae</taxon>
        <taxon>Rhodocytophaga</taxon>
    </lineage>
</organism>
<comment type="caution">
    <text evidence="9">The sequence shown here is derived from an EMBL/GenBank/DDBJ whole genome shotgun (WGS) entry which is preliminary data.</text>
</comment>
<comment type="subcellular location">
    <subcellularLocation>
        <location evidence="1">Cell membrane</location>
        <topology evidence="1">Multi-pass membrane protein</topology>
    </subcellularLocation>
</comment>
<accession>A0ABT8R5K0</accession>
<evidence type="ECO:0000256" key="1">
    <source>
        <dbReference type="ARBA" id="ARBA00004651"/>
    </source>
</evidence>
<evidence type="ECO:0000313" key="10">
    <source>
        <dbReference type="Proteomes" id="UP001168528"/>
    </source>
</evidence>
<dbReference type="Proteomes" id="UP001168528">
    <property type="component" value="Unassembled WGS sequence"/>
</dbReference>
<keyword evidence="3 6" id="KW-0812">Transmembrane</keyword>
<feature type="transmembrane region" description="Helical" evidence="6">
    <location>
        <begin position="272"/>
        <end position="292"/>
    </location>
</feature>
<evidence type="ECO:0000256" key="4">
    <source>
        <dbReference type="ARBA" id="ARBA00022989"/>
    </source>
</evidence>
<keyword evidence="10" id="KW-1185">Reference proteome</keyword>
<feature type="domain" description="ABC3 transporter permease C-terminal" evidence="7">
    <location>
        <begin position="279"/>
        <end position="394"/>
    </location>
</feature>
<dbReference type="PANTHER" id="PTHR30572">
    <property type="entry name" value="MEMBRANE COMPONENT OF TRANSPORTER-RELATED"/>
    <property type="match status" value="1"/>
</dbReference>
<protein>
    <submittedName>
        <fullName evidence="9">ABC transporter permease</fullName>
    </submittedName>
</protein>
<feature type="transmembrane region" description="Helical" evidence="6">
    <location>
        <begin position="319"/>
        <end position="346"/>
    </location>
</feature>
<dbReference type="InterPro" id="IPR050250">
    <property type="entry name" value="Macrolide_Exporter_MacB"/>
</dbReference>
<dbReference type="PROSITE" id="PS51257">
    <property type="entry name" value="PROKAR_LIPOPROTEIN"/>
    <property type="match status" value="1"/>
</dbReference>
<feature type="transmembrane region" description="Helical" evidence="6">
    <location>
        <begin position="366"/>
        <end position="390"/>
    </location>
</feature>
<keyword evidence="5 6" id="KW-0472">Membrane</keyword>
<feature type="domain" description="MacB-like periplasmic core" evidence="8">
    <location>
        <begin position="427"/>
        <end position="639"/>
    </location>
</feature>
<reference evidence="9" key="1">
    <citation type="submission" date="2023-07" db="EMBL/GenBank/DDBJ databases">
        <title>The genome sequence of Rhodocytophaga aerolata KACC 12507.</title>
        <authorList>
            <person name="Zhang X."/>
        </authorList>
    </citation>
    <scope>NUCLEOTIDE SEQUENCE</scope>
    <source>
        <strain evidence="9">KACC 12507</strain>
    </source>
</reference>